<dbReference type="SUPFAM" id="SSF48113">
    <property type="entry name" value="Heme-dependent peroxidases"/>
    <property type="match status" value="2"/>
</dbReference>
<comment type="PTM">
    <text evidence="13">Formation of the three residue Trp-Tyr-Met cross-link is important for the catalase, but not the peroxidase activity of the enzyme.</text>
</comment>
<evidence type="ECO:0000313" key="17">
    <source>
        <dbReference type="Proteomes" id="UP000179642"/>
    </source>
</evidence>
<keyword evidence="6 13" id="KW-0376">Hydrogen peroxide</keyword>
<dbReference type="Gene3D" id="1.10.520.10">
    <property type="match status" value="2"/>
</dbReference>
<dbReference type="RefSeq" id="WP_071381445.1">
    <property type="nucleotide sequence ID" value="NZ_MLYO01000025.1"/>
</dbReference>
<feature type="domain" description="Plant heme peroxidase family profile" evidence="15">
    <location>
        <begin position="140"/>
        <end position="456"/>
    </location>
</feature>
<comment type="caution">
    <text evidence="13">Lacks conserved residue(s) required for the propagation of feature annotation.</text>
</comment>
<comment type="catalytic activity">
    <reaction evidence="8 13 14">
        <text>H2O2 + AH2 = A + 2 H2O</text>
        <dbReference type="Rhea" id="RHEA:30275"/>
        <dbReference type="ChEBI" id="CHEBI:13193"/>
        <dbReference type="ChEBI" id="CHEBI:15377"/>
        <dbReference type="ChEBI" id="CHEBI:16240"/>
        <dbReference type="ChEBI" id="CHEBI:17499"/>
        <dbReference type="EC" id="1.11.1.21"/>
    </reaction>
</comment>
<dbReference type="InterPro" id="IPR019793">
    <property type="entry name" value="Peroxidases_heam-ligand_BS"/>
</dbReference>
<feature type="binding site" description="axial binding residue" evidence="13">
    <location>
        <position position="270"/>
    </location>
    <ligand>
        <name>heme b</name>
        <dbReference type="ChEBI" id="CHEBI:60344"/>
    </ligand>
    <ligandPart>
        <name>Fe</name>
        <dbReference type="ChEBI" id="CHEBI:18248"/>
    </ligandPart>
</feature>
<dbReference type="CDD" id="cd00649">
    <property type="entry name" value="catalase_peroxidase_1"/>
    <property type="match status" value="1"/>
</dbReference>
<keyword evidence="2 13" id="KW-0349">Heme</keyword>
<dbReference type="InterPro" id="IPR000763">
    <property type="entry name" value="Catalase_peroxidase"/>
</dbReference>
<keyword evidence="17" id="KW-1185">Reference proteome</keyword>
<evidence type="ECO:0000256" key="14">
    <source>
        <dbReference type="RuleBase" id="RU003451"/>
    </source>
</evidence>
<dbReference type="GO" id="GO:0042744">
    <property type="term" value="P:hydrogen peroxide catabolic process"/>
    <property type="evidence" value="ECO:0007669"/>
    <property type="project" value="UniProtKB-KW"/>
</dbReference>
<dbReference type="GO" id="GO:0020037">
    <property type="term" value="F:heme binding"/>
    <property type="evidence" value="ECO:0007669"/>
    <property type="project" value="InterPro"/>
</dbReference>
<evidence type="ECO:0000256" key="4">
    <source>
        <dbReference type="ARBA" id="ARBA00023002"/>
    </source>
</evidence>
<accession>A0A1S2QGP3</accession>
<dbReference type="PROSITE" id="PS00435">
    <property type="entry name" value="PEROXIDASE_1"/>
    <property type="match status" value="1"/>
</dbReference>
<evidence type="ECO:0000256" key="3">
    <source>
        <dbReference type="ARBA" id="ARBA00022723"/>
    </source>
</evidence>
<dbReference type="Gene3D" id="1.10.420.10">
    <property type="entry name" value="Peroxidase, domain 2"/>
    <property type="match status" value="2"/>
</dbReference>
<name>A0A1S2QGP3_9ACTN</name>
<keyword evidence="4 13" id="KW-0560">Oxidoreductase</keyword>
<organism evidence="16 17">
    <name type="scientific">Streptomyces monashensis</name>
    <dbReference type="NCBI Taxonomy" id="1678012"/>
    <lineage>
        <taxon>Bacteria</taxon>
        <taxon>Bacillati</taxon>
        <taxon>Actinomycetota</taxon>
        <taxon>Actinomycetes</taxon>
        <taxon>Kitasatosporales</taxon>
        <taxon>Streptomycetaceae</taxon>
        <taxon>Streptomyces</taxon>
    </lineage>
</organism>
<comment type="function">
    <text evidence="9 13">Bifunctional enzyme with both catalase and broad-spectrum peroxidase activity.</text>
</comment>
<comment type="subunit">
    <text evidence="13">Homodimer or homotetramer.</text>
</comment>
<dbReference type="GO" id="GO:0004096">
    <property type="term" value="F:catalase activity"/>
    <property type="evidence" value="ECO:0007669"/>
    <property type="project" value="UniProtKB-UniRule"/>
</dbReference>
<dbReference type="EC" id="1.11.1.21" evidence="11 13"/>
<keyword evidence="1 13" id="KW-0575">Peroxidase</keyword>
<dbReference type="PROSITE" id="PS00436">
    <property type="entry name" value="PEROXIDASE_2"/>
    <property type="match status" value="1"/>
</dbReference>
<evidence type="ECO:0000256" key="10">
    <source>
        <dbReference type="ARBA" id="ARBA00060838"/>
    </source>
</evidence>
<dbReference type="GO" id="GO:0070301">
    <property type="term" value="P:cellular response to hydrogen peroxide"/>
    <property type="evidence" value="ECO:0007669"/>
    <property type="project" value="TreeGrafter"/>
</dbReference>
<feature type="active site" description="Proton acceptor" evidence="13">
    <location>
        <position position="107"/>
    </location>
</feature>
<evidence type="ECO:0000256" key="1">
    <source>
        <dbReference type="ARBA" id="ARBA00022559"/>
    </source>
</evidence>
<dbReference type="FunFam" id="1.10.520.10:FF:000002">
    <property type="entry name" value="Catalase-peroxidase"/>
    <property type="match status" value="1"/>
</dbReference>
<dbReference type="FunFam" id="1.10.420.10:FF:000002">
    <property type="entry name" value="Catalase-peroxidase"/>
    <property type="match status" value="1"/>
</dbReference>
<dbReference type="NCBIfam" id="NF011635">
    <property type="entry name" value="PRK15061.1"/>
    <property type="match status" value="1"/>
</dbReference>
<feature type="site" description="Transition state stabilizer" evidence="13">
    <location>
        <position position="103"/>
    </location>
</feature>
<evidence type="ECO:0000256" key="7">
    <source>
        <dbReference type="ARBA" id="ARBA00049145"/>
    </source>
</evidence>
<gene>
    <name evidence="13" type="primary">katG</name>
    <name evidence="16" type="ORF">BIV23_15630</name>
</gene>
<keyword evidence="3 13" id="KW-0479">Metal-binding</keyword>
<comment type="caution">
    <text evidence="16">The sequence shown here is derived from an EMBL/GenBank/DDBJ whole genome shotgun (WGS) entry which is preliminary data.</text>
</comment>
<reference evidence="16 17" key="1">
    <citation type="submission" date="2016-10" db="EMBL/GenBank/DDBJ databases">
        <title>Genome sequence of Streptomyces sp. MUSC 1.</title>
        <authorList>
            <person name="Lee L.-H."/>
            <person name="Ser H.-L."/>
            <person name="Law J.W.-F."/>
        </authorList>
    </citation>
    <scope>NUCLEOTIDE SEQUENCE [LARGE SCALE GENOMIC DNA]</scope>
    <source>
        <strain evidence="16 17">MUSC 1</strain>
    </source>
</reference>
<evidence type="ECO:0000256" key="13">
    <source>
        <dbReference type="HAMAP-Rule" id="MF_01961"/>
    </source>
</evidence>
<dbReference type="InterPro" id="IPR019794">
    <property type="entry name" value="Peroxidases_AS"/>
</dbReference>
<comment type="catalytic activity">
    <reaction evidence="7 13 14">
        <text>2 H2O2 = O2 + 2 H2O</text>
        <dbReference type="Rhea" id="RHEA:20309"/>
        <dbReference type="ChEBI" id="CHEBI:15377"/>
        <dbReference type="ChEBI" id="CHEBI:15379"/>
        <dbReference type="ChEBI" id="CHEBI:16240"/>
        <dbReference type="EC" id="1.11.1.21"/>
    </reaction>
</comment>
<dbReference type="GO" id="GO:0046872">
    <property type="term" value="F:metal ion binding"/>
    <property type="evidence" value="ECO:0007669"/>
    <property type="project" value="UniProtKB-KW"/>
</dbReference>
<evidence type="ECO:0000256" key="6">
    <source>
        <dbReference type="ARBA" id="ARBA00023324"/>
    </source>
</evidence>
<dbReference type="PRINTS" id="PR00460">
    <property type="entry name" value="BPEROXIDASE"/>
</dbReference>
<dbReference type="FunFam" id="1.10.420.10:FF:000004">
    <property type="entry name" value="Catalase-peroxidase"/>
    <property type="match status" value="1"/>
</dbReference>
<evidence type="ECO:0000256" key="8">
    <source>
        <dbReference type="ARBA" id="ARBA00051651"/>
    </source>
</evidence>
<evidence type="ECO:0000256" key="11">
    <source>
        <dbReference type="ARBA" id="ARBA00067012"/>
    </source>
</evidence>
<dbReference type="NCBIfam" id="TIGR00198">
    <property type="entry name" value="cat_per_HPI"/>
    <property type="match status" value="1"/>
</dbReference>
<evidence type="ECO:0000256" key="2">
    <source>
        <dbReference type="ARBA" id="ARBA00022617"/>
    </source>
</evidence>
<dbReference type="PANTHER" id="PTHR30555">
    <property type="entry name" value="HYDROPEROXIDASE I, BIFUNCTIONAL CATALASE-PEROXIDASE"/>
    <property type="match status" value="1"/>
</dbReference>
<dbReference type="AlphaFoldDB" id="A0A1S2QGP3"/>
<dbReference type="Proteomes" id="UP000179642">
    <property type="component" value="Unassembled WGS sequence"/>
</dbReference>
<evidence type="ECO:0000313" key="16">
    <source>
        <dbReference type="EMBL" id="OIK04791.1"/>
    </source>
</evidence>
<comment type="cofactor">
    <cofactor evidence="13">
        <name>heme b</name>
        <dbReference type="ChEBI" id="CHEBI:60344"/>
    </cofactor>
    <text evidence="13">Binds 1 heme b (iron(II)-protoporphyrin IX) group per dimer.</text>
</comment>
<evidence type="ECO:0000259" key="15">
    <source>
        <dbReference type="PROSITE" id="PS50873"/>
    </source>
</evidence>
<dbReference type="InterPro" id="IPR010255">
    <property type="entry name" value="Haem_peroxidase_sf"/>
</dbReference>
<sequence>MTENIDANVADAKAEGGCPVAHGRAAHPTQGGGNRQWWPERLNLKILAKNPAVANPLGEDFDYREAFDSLDLAAVKRDIAEVLTTSQDWWPADFGNYGPLMIRMAWHSAGTYRISDGRGGAGGGQQRFAPINSWPDNASLDKARRLLWPVKKKYGKSISWADLMVLTGNVALETMGFKTFGFAGGRVDEWEPDEDVYWGPETVWLDDKRYTGDRELENPLAAVQMGLIYVNPEGPNGNPDPIAAARDIRETFRRMAMNDEETVALIAGGHTFGKTHGAGPADNVGADPEAAPLEQMGLGWKSSYGTGVGKDAITSGLEVTWTETPTQWSNNFFKNLFEYEYELTQSPAGANQWVAKDAEAIVPNAFDSSKKQRPTMLTTDLSLRFDPIYGPISRRFYENPEEFADAFARAWYKLTHRDMGPVVRYLGPEVPSEELLWQDPLPQRTGEVIDAADTASLKEQILGTDLTVAQLVSAAWAAASSFRGSDKRGGANGGRIRLEPQRNWEVNNPDELAHVLRVLEGVQESFNAKGGKQVSLADLVVLAGSAAVEKAARDGGVAVEVPFTPGRVDASQEQTDVESFAALEPAADGFRNYVGKGNRLPAEFLLVDKANLLRLSAPELTVLVGGLRVLGANHNGSKHGVFTDRPGTLTNDFFVNLLDLDTEWKSTSSAQDEFEGRDASGAVKWTGTRADLVFGSNSELRAVAEVYASDDAKEKFVKDFVAAWVKVMNADRYDLV</sequence>
<dbReference type="CDD" id="cd08200">
    <property type="entry name" value="catalase_peroxidase_2"/>
    <property type="match status" value="1"/>
</dbReference>
<dbReference type="InterPro" id="IPR002016">
    <property type="entry name" value="Haem_peroxidase"/>
</dbReference>
<proteinExistence type="inferred from homology"/>
<comment type="similarity">
    <text evidence="10 13 14">Belongs to the peroxidase family. Peroxidase/catalase subfamily.</text>
</comment>
<dbReference type="PROSITE" id="PS50873">
    <property type="entry name" value="PEROXIDASE_4"/>
    <property type="match status" value="1"/>
</dbReference>
<dbReference type="PRINTS" id="PR00458">
    <property type="entry name" value="PEROXIDASE"/>
</dbReference>
<evidence type="ECO:0000256" key="9">
    <source>
        <dbReference type="ARBA" id="ARBA00056989"/>
    </source>
</evidence>
<dbReference type="GO" id="GO:0005829">
    <property type="term" value="C:cytosol"/>
    <property type="evidence" value="ECO:0007669"/>
    <property type="project" value="UniProtKB-ARBA"/>
</dbReference>
<evidence type="ECO:0000256" key="12">
    <source>
        <dbReference type="ARBA" id="ARBA00074141"/>
    </source>
</evidence>
<dbReference type="PANTHER" id="PTHR30555:SF0">
    <property type="entry name" value="CATALASE-PEROXIDASE"/>
    <property type="match status" value="1"/>
</dbReference>
<evidence type="ECO:0000256" key="5">
    <source>
        <dbReference type="ARBA" id="ARBA00023004"/>
    </source>
</evidence>
<keyword evidence="5 13" id="KW-0408">Iron</keyword>
<dbReference type="HAMAP" id="MF_01961">
    <property type="entry name" value="Catal_peroxid"/>
    <property type="match status" value="1"/>
</dbReference>
<dbReference type="Pfam" id="PF00141">
    <property type="entry name" value="peroxidase"/>
    <property type="match status" value="2"/>
</dbReference>
<dbReference type="OrthoDB" id="9759743at2"/>
<dbReference type="EMBL" id="MLYO01000025">
    <property type="protein sequence ID" value="OIK04791.1"/>
    <property type="molecule type" value="Genomic_DNA"/>
</dbReference>
<protein>
    <recommendedName>
        <fullName evidence="12 13">Catalase-peroxidase</fullName>
        <shortName evidence="13">CP</shortName>
        <ecNumber evidence="11 13">1.11.1.21</ecNumber>
    </recommendedName>
    <alternativeName>
        <fullName evidence="13">Peroxidase/catalase</fullName>
    </alternativeName>
</protein>
<feature type="cross-link" description="Tryptophyl-tyrosyl-methioninium (Tyr-Met) (with Trp-106)" evidence="13">
    <location>
        <begin position="229"/>
        <end position="255"/>
    </location>
</feature>